<evidence type="ECO:0000256" key="8">
    <source>
        <dbReference type="ARBA" id="ARBA00022723"/>
    </source>
</evidence>
<evidence type="ECO:0000256" key="5">
    <source>
        <dbReference type="ARBA" id="ARBA00022519"/>
    </source>
</evidence>
<dbReference type="PROSITE" id="PS50106">
    <property type="entry name" value="PDZ"/>
    <property type="match status" value="1"/>
</dbReference>
<dbReference type="PANTHER" id="PTHR42837:SF2">
    <property type="entry name" value="MEMBRANE METALLOPROTEASE ARASP2, CHLOROPLASTIC-RELATED"/>
    <property type="match status" value="1"/>
</dbReference>
<keyword evidence="10 15" id="KW-0378">Hydrolase</keyword>
<evidence type="ECO:0000256" key="6">
    <source>
        <dbReference type="ARBA" id="ARBA00022670"/>
    </source>
</evidence>
<keyword evidence="4" id="KW-1003">Cell membrane</keyword>
<dbReference type="CDD" id="cd23083">
    <property type="entry name" value="cpPDZ2_EcRseP-like"/>
    <property type="match status" value="1"/>
</dbReference>
<gene>
    <name evidence="17" type="primary">rseP</name>
    <name evidence="17" type="ORF">NLN86_03475</name>
</gene>
<proteinExistence type="inferred from homology"/>
<dbReference type="GO" id="GO:0046872">
    <property type="term" value="F:metal ion binding"/>
    <property type="evidence" value="ECO:0007669"/>
    <property type="project" value="UniProtKB-KW"/>
</dbReference>
<accession>A0AAW5VY97</accession>
<feature type="transmembrane region" description="Helical" evidence="15">
    <location>
        <begin position="6"/>
        <end position="29"/>
    </location>
</feature>
<keyword evidence="11 15" id="KW-0862">Zinc</keyword>
<keyword evidence="12 15" id="KW-1133">Transmembrane helix</keyword>
<evidence type="ECO:0000256" key="1">
    <source>
        <dbReference type="ARBA" id="ARBA00001947"/>
    </source>
</evidence>
<evidence type="ECO:0000256" key="11">
    <source>
        <dbReference type="ARBA" id="ARBA00022833"/>
    </source>
</evidence>
<reference evidence="17" key="1">
    <citation type="submission" date="2022-07" db="EMBL/GenBank/DDBJ databases">
        <title>Genome Sequence of Citrobacter portucalensis from Edible Snails.</title>
        <authorList>
            <person name="Okafor A.C."/>
            <person name="Ogbo F.C."/>
            <person name="Ruppitsch W."/>
            <person name="Allerberger F."/>
        </authorList>
    </citation>
    <scope>NUCLEOTIDE SEQUENCE</scope>
    <source>
        <strain evidence="17">Igbk 7</strain>
    </source>
</reference>
<evidence type="ECO:0000259" key="16">
    <source>
        <dbReference type="PROSITE" id="PS50106"/>
    </source>
</evidence>
<keyword evidence="5" id="KW-0997">Cell inner membrane</keyword>
<dbReference type="RefSeq" id="WP_267448280.1">
    <property type="nucleotide sequence ID" value="NZ_JANDBG010000002.1"/>
</dbReference>
<keyword evidence="9" id="KW-0677">Repeat</keyword>
<keyword evidence="6 17" id="KW-0645">Protease</keyword>
<evidence type="ECO:0000256" key="10">
    <source>
        <dbReference type="ARBA" id="ARBA00022801"/>
    </source>
</evidence>
<dbReference type="GO" id="GO:0005886">
    <property type="term" value="C:plasma membrane"/>
    <property type="evidence" value="ECO:0007669"/>
    <property type="project" value="UniProtKB-SubCell"/>
</dbReference>
<sequence length="450" mass="49195">MLSILWNLAAFIIALGVLITVHEFGHFWVARRCGVRVERFSIGFGKALWRRTDKSGTEYVIAMIPLGGYVKMLDERAEPVAPELRHYAFNNKTVGQRAAIIAAGPIANFLFAIFAYWLVFIIGVPGVRPVVGEITPNSIAAQAQIQPGTELKAVDGIETPDWDAVRLQLVSKIGDEHTTLSVAQFGSNQRQDKTLDLRHWAFEPDKEDPVSSLGMRPRGPQIEPVLSEVQVNSAASKAGLQAGDRIVKVNGQSLTQWMTFVTLVRDNPDTPLALDIERQGSSLSLTLTPDSKQVNGKAEGFAGVVPKVIPLPDEYKTVRQYGPFSAILEASDKTWQLMKLTVSMLGKLITGDVKLNNLSGPISIAQGAGMSAEFGVIYYLMFLALISVNLGIINLFPLPVLDGGHLLFLAIEKLKGGPVSERVQDFSYRIGSILLVLLMGLALFNDFSRL</sequence>
<dbReference type="EMBL" id="JANDBG010000002">
    <property type="protein sequence ID" value="MCX9000723.1"/>
    <property type="molecule type" value="Genomic_DNA"/>
</dbReference>
<comment type="caution">
    <text evidence="17">The sequence shown here is derived from an EMBL/GenBank/DDBJ whole genome shotgun (WGS) entry which is preliminary data.</text>
</comment>
<dbReference type="Gene3D" id="2.30.42.10">
    <property type="match status" value="2"/>
</dbReference>
<dbReference type="NCBIfam" id="NF008046">
    <property type="entry name" value="PRK10779.1"/>
    <property type="match status" value="1"/>
</dbReference>
<keyword evidence="13 15" id="KW-0482">Metalloprotease</keyword>
<feature type="transmembrane region" description="Helical" evidence="15">
    <location>
        <begin position="376"/>
        <end position="396"/>
    </location>
</feature>
<comment type="subcellular location">
    <subcellularLocation>
        <location evidence="2">Cell inner membrane</location>
        <topology evidence="2">Multi-pass membrane protein</topology>
    </subcellularLocation>
</comment>
<dbReference type="InterPro" id="IPR001478">
    <property type="entry name" value="PDZ"/>
</dbReference>
<dbReference type="InterPro" id="IPR036034">
    <property type="entry name" value="PDZ_sf"/>
</dbReference>
<evidence type="ECO:0000256" key="9">
    <source>
        <dbReference type="ARBA" id="ARBA00022737"/>
    </source>
</evidence>
<name>A0AAW5VY97_9ENTR</name>
<evidence type="ECO:0000256" key="4">
    <source>
        <dbReference type="ARBA" id="ARBA00022475"/>
    </source>
</evidence>
<keyword evidence="8 15" id="KW-0479">Metal-binding</keyword>
<comment type="similarity">
    <text evidence="3 15">Belongs to the peptidase M50B family.</text>
</comment>
<dbReference type="EC" id="3.4.24.-" evidence="15"/>
<dbReference type="SUPFAM" id="SSF50156">
    <property type="entry name" value="PDZ domain-like"/>
    <property type="match status" value="2"/>
</dbReference>
<dbReference type="Proteomes" id="UP001207430">
    <property type="component" value="Unassembled WGS sequence"/>
</dbReference>
<dbReference type="NCBIfam" id="TIGR00054">
    <property type="entry name" value="RIP metalloprotease RseP"/>
    <property type="match status" value="1"/>
</dbReference>
<dbReference type="PANTHER" id="PTHR42837">
    <property type="entry name" value="REGULATOR OF SIGMA-E PROTEASE RSEP"/>
    <property type="match status" value="1"/>
</dbReference>
<evidence type="ECO:0000313" key="18">
    <source>
        <dbReference type="Proteomes" id="UP001207430"/>
    </source>
</evidence>
<evidence type="ECO:0000313" key="17">
    <source>
        <dbReference type="EMBL" id="MCX9000723.1"/>
    </source>
</evidence>
<dbReference type="FunFam" id="2.30.42.10:FF:000095">
    <property type="entry name" value="Zinc metalloprotease"/>
    <property type="match status" value="1"/>
</dbReference>
<feature type="domain" description="PDZ" evidence="16">
    <location>
        <begin position="199"/>
        <end position="291"/>
    </location>
</feature>
<organism evidence="17 18">
    <name type="scientific">Citrobacter portucalensis</name>
    <dbReference type="NCBI Taxonomy" id="1639133"/>
    <lineage>
        <taxon>Bacteria</taxon>
        <taxon>Pseudomonadati</taxon>
        <taxon>Pseudomonadota</taxon>
        <taxon>Gammaproteobacteria</taxon>
        <taxon>Enterobacterales</taxon>
        <taxon>Enterobacteriaceae</taxon>
        <taxon>Citrobacter</taxon>
        <taxon>Citrobacter freundii complex</taxon>
    </lineage>
</organism>
<dbReference type="AlphaFoldDB" id="A0AAW5VY97"/>
<dbReference type="SMART" id="SM00228">
    <property type="entry name" value="PDZ"/>
    <property type="match status" value="2"/>
</dbReference>
<dbReference type="GO" id="GO:0006508">
    <property type="term" value="P:proteolysis"/>
    <property type="evidence" value="ECO:0007669"/>
    <property type="project" value="UniProtKB-KW"/>
</dbReference>
<dbReference type="InterPro" id="IPR041489">
    <property type="entry name" value="PDZ_6"/>
</dbReference>
<evidence type="ECO:0000256" key="13">
    <source>
        <dbReference type="ARBA" id="ARBA00023049"/>
    </source>
</evidence>
<evidence type="ECO:0000256" key="12">
    <source>
        <dbReference type="ARBA" id="ARBA00022989"/>
    </source>
</evidence>
<evidence type="ECO:0000256" key="3">
    <source>
        <dbReference type="ARBA" id="ARBA00007931"/>
    </source>
</evidence>
<dbReference type="Pfam" id="PF02163">
    <property type="entry name" value="Peptidase_M50"/>
    <property type="match status" value="1"/>
</dbReference>
<evidence type="ECO:0000256" key="2">
    <source>
        <dbReference type="ARBA" id="ARBA00004429"/>
    </source>
</evidence>
<evidence type="ECO:0000256" key="15">
    <source>
        <dbReference type="RuleBase" id="RU362031"/>
    </source>
</evidence>
<dbReference type="InterPro" id="IPR004387">
    <property type="entry name" value="Pept_M50_Zn"/>
</dbReference>
<evidence type="ECO:0000256" key="7">
    <source>
        <dbReference type="ARBA" id="ARBA00022692"/>
    </source>
</evidence>
<dbReference type="InterPro" id="IPR008915">
    <property type="entry name" value="Peptidase_M50"/>
</dbReference>
<dbReference type="GO" id="GO:0004222">
    <property type="term" value="F:metalloendopeptidase activity"/>
    <property type="evidence" value="ECO:0007669"/>
    <property type="project" value="InterPro"/>
</dbReference>
<keyword evidence="7 15" id="KW-0812">Transmembrane</keyword>
<dbReference type="Pfam" id="PF17820">
    <property type="entry name" value="PDZ_6"/>
    <property type="match status" value="1"/>
</dbReference>
<protein>
    <recommendedName>
        <fullName evidence="15">Zinc metalloprotease</fullName>
        <ecNumber evidence="15">3.4.24.-</ecNumber>
    </recommendedName>
</protein>
<dbReference type="CDD" id="cd23082">
    <property type="entry name" value="cpPDZ1_EcRseP-like"/>
    <property type="match status" value="1"/>
</dbReference>
<comment type="cofactor">
    <cofactor evidence="1 15">
        <name>Zn(2+)</name>
        <dbReference type="ChEBI" id="CHEBI:29105"/>
    </cofactor>
</comment>
<keyword evidence="14 15" id="KW-0472">Membrane</keyword>
<evidence type="ECO:0000256" key="14">
    <source>
        <dbReference type="ARBA" id="ARBA00023136"/>
    </source>
</evidence>
<feature type="transmembrane region" description="Helical" evidence="15">
    <location>
        <begin position="426"/>
        <end position="444"/>
    </location>
</feature>
<dbReference type="CDD" id="cd06163">
    <property type="entry name" value="S2P-M50_PDZ_RseP-like"/>
    <property type="match status" value="1"/>
</dbReference>